<dbReference type="Proteomes" id="UP001152797">
    <property type="component" value="Unassembled WGS sequence"/>
</dbReference>
<keyword evidence="4" id="KW-1185">Reference proteome</keyword>
<name>A0A9P1FP12_9DINO</name>
<dbReference type="CDD" id="cd04645">
    <property type="entry name" value="LbH_gamma_CA_like"/>
    <property type="match status" value="1"/>
</dbReference>
<dbReference type="OrthoDB" id="25818at2759"/>
<dbReference type="AlphaFoldDB" id="A0A9P1FP12"/>
<reference evidence="1" key="1">
    <citation type="submission" date="2022-10" db="EMBL/GenBank/DDBJ databases">
        <authorList>
            <person name="Chen Y."/>
            <person name="Dougan E. K."/>
            <person name="Chan C."/>
            <person name="Rhodes N."/>
            <person name="Thang M."/>
        </authorList>
    </citation>
    <scope>NUCLEOTIDE SEQUENCE</scope>
</reference>
<dbReference type="InterPro" id="IPR050484">
    <property type="entry name" value="Transf_Hexapept/Carb_Anhydrase"/>
</dbReference>
<dbReference type="SUPFAM" id="SSF51161">
    <property type="entry name" value="Trimeric LpxA-like enzymes"/>
    <property type="match status" value="1"/>
</dbReference>
<dbReference type="EMBL" id="CAMXCT020000632">
    <property type="protein sequence ID" value="CAL1134800.1"/>
    <property type="molecule type" value="Genomic_DNA"/>
</dbReference>
<dbReference type="PANTHER" id="PTHR13061">
    <property type="entry name" value="DYNACTIN SUBUNIT P25"/>
    <property type="match status" value="1"/>
</dbReference>
<evidence type="ECO:0000313" key="1">
    <source>
        <dbReference type="EMBL" id="CAI3981425.1"/>
    </source>
</evidence>
<accession>A0A9P1FP12</accession>
<evidence type="ECO:0000313" key="3">
    <source>
        <dbReference type="EMBL" id="CAL4768737.1"/>
    </source>
</evidence>
<evidence type="ECO:0000313" key="4">
    <source>
        <dbReference type="Proteomes" id="UP001152797"/>
    </source>
</evidence>
<proteinExistence type="predicted"/>
<dbReference type="PANTHER" id="PTHR13061:SF29">
    <property type="entry name" value="GAMMA CARBONIC ANHYDRASE-LIKE 1, MITOCHONDRIAL-RELATED"/>
    <property type="match status" value="1"/>
</dbReference>
<dbReference type="EMBL" id="CAMXCT010000632">
    <property type="protein sequence ID" value="CAI3981425.1"/>
    <property type="molecule type" value="Genomic_DNA"/>
</dbReference>
<dbReference type="Pfam" id="PF00132">
    <property type="entry name" value="Hexapep"/>
    <property type="match status" value="1"/>
</dbReference>
<comment type="caution">
    <text evidence="1">The sequence shown here is derived from an EMBL/GenBank/DDBJ whole genome shotgun (WGS) entry which is preliminary data.</text>
</comment>
<dbReference type="Gene3D" id="2.160.10.10">
    <property type="entry name" value="Hexapeptide repeat proteins"/>
    <property type="match status" value="1"/>
</dbReference>
<organism evidence="1">
    <name type="scientific">Cladocopium goreaui</name>
    <dbReference type="NCBI Taxonomy" id="2562237"/>
    <lineage>
        <taxon>Eukaryota</taxon>
        <taxon>Sar</taxon>
        <taxon>Alveolata</taxon>
        <taxon>Dinophyceae</taxon>
        <taxon>Suessiales</taxon>
        <taxon>Symbiodiniaceae</taxon>
        <taxon>Cladocopium</taxon>
    </lineage>
</organism>
<reference evidence="2" key="2">
    <citation type="submission" date="2024-04" db="EMBL/GenBank/DDBJ databases">
        <authorList>
            <person name="Chen Y."/>
            <person name="Shah S."/>
            <person name="Dougan E. K."/>
            <person name="Thang M."/>
            <person name="Chan C."/>
        </authorList>
    </citation>
    <scope>NUCLEOTIDE SEQUENCE [LARGE SCALE GENOMIC DNA]</scope>
</reference>
<dbReference type="InterPro" id="IPR001451">
    <property type="entry name" value="Hexapep"/>
</dbReference>
<sequence length="201" mass="21695">MVSLVYSLGKRTPMIPSSAWIAPGARVIGDVRLGQEVGVWFNCVLRGDDSYIQVGDRSNIQDLTMIHLDTGCPCIIGKEVTVGHSCILHGCTVEDEVLIGMGATILNRAVIGRGSVVGAGALVLEGMEVPPFSLVVGSPAKVKKTYDEEERRVAQRQHAASYAKKAALFRSELREAQDYGKYMLMLTAVVFIGMAGLSKLR</sequence>
<dbReference type="InterPro" id="IPR047324">
    <property type="entry name" value="LbH_gamma_CA-like"/>
</dbReference>
<gene>
    <name evidence="1" type="ORF">C1SCF055_LOCUS9213</name>
</gene>
<evidence type="ECO:0000313" key="2">
    <source>
        <dbReference type="EMBL" id="CAL1134800.1"/>
    </source>
</evidence>
<dbReference type="EMBL" id="CAMXCT030000632">
    <property type="protein sequence ID" value="CAL4768737.1"/>
    <property type="molecule type" value="Genomic_DNA"/>
</dbReference>
<protein>
    <submittedName>
        <fullName evidence="3">Gamma carbonic anhydrase 2, mitochondrial</fullName>
    </submittedName>
</protein>
<dbReference type="InterPro" id="IPR011004">
    <property type="entry name" value="Trimer_LpxA-like_sf"/>
</dbReference>